<proteinExistence type="predicted"/>
<evidence type="ECO:0000256" key="1">
    <source>
        <dbReference type="SAM" id="MobiDB-lite"/>
    </source>
</evidence>
<organism evidence="2 3">
    <name type="scientific">Aspergillus nanangensis</name>
    <dbReference type="NCBI Taxonomy" id="2582783"/>
    <lineage>
        <taxon>Eukaryota</taxon>
        <taxon>Fungi</taxon>
        <taxon>Dikarya</taxon>
        <taxon>Ascomycota</taxon>
        <taxon>Pezizomycotina</taxon>
        <taxon>Eurotiomycetes</taxon>
        <taxon>Eurotiomycetidae</taxon>
        <taxon>Eurotiales</taxon>
        <taxon>Aspergillaceae</taxon>
        <taxon>Aspergillus</taxon>
        <taxon>Aspergillus subgen. Circumdati</taxon>
    </lineage>
</organism>
<dbReference type="GO" id="GO:0005634">
    <property type="term" value="C:nucleus"/>
    <property type="evidence" value="ECO:0007669"/>
    <property type="project" value="InterPro"/>
</dbReference>
<feature type="region of interest" description="Disordered" evidence="1">
    <location>
        <begin position="302"/>
        <end position="372"/>
    </location>
</feature>
<gene>
    <name evidence="2" type="ORF">FE257_003167</name>
</gene>
<dbReference type="PANTHER" id="PTHR28122">
    <property type="entry name" value="E3 UBIQUITIN-PROTEIN LIGASE SUBSTRATE RECEPTOR MMS22"/>
    <property type="match status" value="1"/>
</dbReference>
<feature type="region of interest" description="Disordered" evidence="1">
    <location>
        <begin position="523"/>
        <end position="596"/>
    </location>
</feature>
<feature type="compositionally biased region" description="Polar residues" evidence="1">
    <location>
        <begin position="563"/>
        <end position="573"/>
    </location>
</feature>
<feature type="compositionally biased region" description="Polar residues" evidence="1">
    <location>
        <begin position="474"/>
        <end position="484"/>
    </location>
</feature>
<dbReference type="PANTHER" id="PTHR28122:SF1">
    <property type="entry name" value="E3 UBIQUITIN-PROTEIN LIGASE SUBSTRATE RECEPTOR MMS22"/>
    <property type="match status" value="1"/>
</dbReference>
<dbReference type="Proteomes" id="UP001194746">
    <property type="component" value="Unassembled WGS sequence"/>
</dbReference>
<name>A0AAD4CC65_ASPNN</name>
<feature type="compositionally biased region" description="Basic and acidic residues" evidence="1">
    <location>
        <begin position="919"/>
        <end position="934"/>
    </location>
</feature>
<evidence type="ECO:0000313" key="2">
    <source>
        <dbReference type="EMBL" id="KAF9883568.1"/>
    </source>
</evidence>
<feature type="region of interest" description="Disordered" evidence="1">
    <location>
        <begin position="626"/>
        <end position="842"/>
    </location>
</feature>
<reference evidence="2" key="2">
    <citation type="submission" date="2020-02" db="EMBL/GenBank/DDBJ databases">
        <authorList>
            <person name="Gilchrist C.L.M."/>
            <person name="Chooi Y.-H."/>
        </authorList>
    </citation>
    <scope>NUCLEOTIDE SEQUENCE</scope>
    <source>
        <strain evidence="2">MST-FP2251</strain>
    </source>
</reference>
<feature type="compositionally biased region" description="Low complexity" evidence="1">
    <location>
        <begin position="823"/>
        <end position="839"/>
    </location>
</feature>
<dbReference type="InterPro" id="IPR019021">
    <property type="entry name" value="Mms22"/>
</dbReference>
<comment type="caution">
    <text evidence="2">The sequence shown here is derived from an EMBL/GenBank/DDBJ whole genome shotgun (WGS) entry which is preliminary data.</text>
</comment>
<feature type="compositionally biased region" description="Basic and acidic residues" evidence="1">
    <location>
        <begin position="444"/>
        <end position="453"/>
    </location>
</feature>
<keyword evidence="3" id="KW-1185">Reference proteome</keyword>
<feature type="region of interest" description="Disordered" evidence="1">
    <location>
        <begin position="392"/>
        <end position="505"/>
    </location>
</feature>
<accession>A0AAD4CC65</accession>
<feature type="compositionally biased region" description="Basic residues" evidence="1">
    <location>
        <begin position="719"/>
        <end position="731"/>
    </location>
</feature>
<dbReference type="Pfam" id="PF09462">
    <property type="entry name" value="Mus7"/>
    <property type="match status" value="1"/>
</dbReference>
<reference evidence="2" key="1">
    <citation type="journal article" date="2019" name="Beilstein J. Org. Chem.">
        <title>Nanangenines: drimane sesquiterpenoids as the dominant metabolite cohort of a novel Australian fungus, Aspergillus nanangensis.</title>
        <authorList>
            <person name="Lacey H.J."/>
            <person name="Gilchrist C.L.M."/>
            <person name="Crombie A."/>
            <person name="Kalaitzis J.A."/>
            <person name="Vuong D."/>
            <person name="Rutledge P.J."/>
            <person name="Turner P."/>
            <person name="Pitt J.I."/>
            <person name="Lacey E."/>
            <person name="Chooi Y.H."/>
            <person name="Piggott A.M."/>
        </authorList>
    </citation>
    <scope>NUCLEOTIDE SEQUENCE</scope>
    <source>
        <strain evidence="2">MST-FP2251</strain>
    </source>
</reference>
<sequence length="2256" mass="253377">MESWRERGFVPDSDSEDGFDSQDTKRVSVENGAGLSEEDKGHISDLLVANESPRENHVDDGSHKTSERIGGISDPEDNDTDEEEKTPTASTFERTGKQSSFPESPSLEVQPVVANTLFSQTLSEPNSPTTPRNKPRNSIWDTATSSPDELALDWVPPQRHTPVPSDVQNQKQSLQGSATQDTQNNDGSNSDTSPLSSPPSSIRSLSLNYGDENDEQGGVERPSESILEDLLPHLDVPQDILEELTNPARRSLRQRNPIQLHPYMLEDAKYRHLMQQGGIRPVRIAQYQEALRAKAANESQGLDYVDGAEPPSSSPGLNPQFTPSSPAGYGERPHEGASRREHMRTPGLPGHSLNGESARSYKRRKVSKPTNDGEVERLRRLVLPQVVIENSPSYTRRERDSIFDAPPSPPHSGSVSSPQIANPNEFRFPRGLSPPAMITPSTASRRDKEYPAHEDEEASFIDWHGDEANLPSADMQSIASQSEAYSDMEEPDEGNEDRVRDEPAVQAFRRRIKGVLPASWLRLDQQKQQESRLSSTQRNRDPSRPDNAKGVARKILKKRVSTRPASPSAQLTSLRHLADHDSSDGSDRDENSKFNSRRELAEIVGFDASFDDQDMGDDAIEDNRIDYMFPPSARGPNGPRSKKNSIKRHGQNRSPARFEDQNKRPRLQRQSRITDPIYGNRQQEKQPVTPRLGILDAPDVASNPRNEQPQFLRVAARSTRSRRDKGRRSPSRKVFQLNSRADTEDANSSLRQWRMGRLRQTTLTGPQTKPHERHPLRDLPSNTKIATGNHHSRLDDRKPINGDRLVAGPKESGVDPHLQSKESPAALAPGSPAAAVGSGQTNQQGRNWIVRRNIAISSLQRSTFRPAIPDTASNGTGSAPFQRSLAILNPGNRYKKQSKSRGVNLLLDRFLRDSSSTPEDNRTQRRLHLQEPKVSDNALPTQPVQIRRHQIRKRQPKRVDVNTPEYQDALPIGSPEAESFGMHDAIPEPTRRPEGLNGFRRAYPLNFDTTPLHPGTFFHESTFIGSGQFSRSLDMGRRDIDKPAGISHLVLGNLNFRWDQWNDGVSSELGLIFTTIIETIEKRDVAHNMESYEDMAYQCCTAYKSLVKYLADDLAFIDPIDRSGFIHRVCGLVSKLNDGLTISASTIINNVDFLTRVAMYNLVFANQTHQIACHSIVPETVRIEASELVMDASRQVAALIITSPGQKDMREFLQDNQSRNKRDAGIRDNHPAVEACVVINWILRSADHFRGVLEDLWAGTCSLPNDSRRELSKNIDGLEARWQQIFTMSPLMEIDASGIAKIGSRFNANHDNWPLVQSLLNPVLDSYDTSLETPISYNNYCRVLFHRCFHLIDAWGWRDCKKILDTLYDFFAKNTLYNLKHEECFGSPSFLDRLDERPLFDIKLGEPCFHILLKIIATGFHFLAKNYEKKKIRNFAWRLLPNHGRVYPKEKSIHQTDLDALRNHHDLLCTLYFAVPDGCRPRLEAIKNLVDPASSHREICNISIRSWTRLVRFKLSTNEDVSGLEQFADWYSYFVTELLKQHSLARGEVEAQNTGNNQFSHRLIERTISQNQHQIESMLKTALHGLEGAIKSAHAVEHAEKLVSKAPMGALLGLFDPRIARVNTVISEALKVMVAYLQKCNPLPGANVLPSADEDSQEYGDWTDIAALYDDDDDDDEISPVRPQGIALVESVFHPAVSRLVSNCFGEDDCPEDTILLSVVDCWTSIAHTLVKHRLRHWDSYLSAYESDSWVSLRSTIQTRKYTPKFLASCIEKDVQFTTDCRIQTYSMWMSSLVERSSKLKFQHSLTEALLNRDSDDPMLQNLPFSRDPLDGRYSITLEDLSHRRLSLISSLLSNMRAHVLYLEDTDGRDLSRLKQEYRELTQSLMSSMKANYQELGGGTTVAQGDYVEFVHRVVGFLQQYTRDICPIDPFFTDPTSFPLPSGDPTYIVARLKSYEPKLSTGKFAKSLVVFIQAVSERAALDGQQGYLVEQLHASMVDAFESGNSRMPTLRALLLQSVFPAYLETVFTSPAAWVLCKPVIQTISLTFNDLLSSIDTTDSNCVASVVDIFTAVFRSSYHALLSVVDNADLLKTPSVVLTVGSFIGMLTSGLRIVDYIDRATDLGNRLLPQVRWFHQFVVFAASYIHGQTVSDPMGDWIHCAETFANECGTATPTAPDFFHDISHSATRELRTYINESWSQHQGKYYFTRRAHPPQEVRIGSSTAAMLESLPEAGLDSAAASFLDTLVTLDLFGEGES</sequence>
<feature type="compositionally biased region" description="Polar residues" evidence="1">
    <location>
        <begin position="736"/>
        <end position="751"/>
    </location>
</feature>
<feature type="compositionally biased region" description="Polar residues" evidence="1">
    <location>
        <begin position="166"/>
        <end position="187"/>
    </location>
</feature>
<dbReference type="GO" id="GO:0000724">
    <property type="term" value="P:double-strand break repair via homologous recombination"/>
    <property type="evidence" value="ECO:0007669"/>
    <property type="project" value="TreeGrafter"/>
</dbReference>
<feature type="compositionally biased region" description="Basic and acidic residues" evidence="1">
    <location>
        <begin position="331"/>
        <end position="344"/>
    </location>
</feature>
<feature type="compositionally biased region" description="Acidic residues" evidence="1">
    <location>
        <begin position="486"/>
        <end position="495"/>
    </location>
</feature>
<dbReference type="GO" id="GO:0035361">
    <property type="term" value="C:Cul8-RING ubiquitin ligase complex"/>
    <property type="evidence" value="ECO:0007669"/>
    <property type="project" value="TreeGrafter"/>
</dbReference>
<feature type="compositionally biased region" description="Basic and acidic residues" evidence="1">
    <location>
        <begin position="576"/>
        <end position="596"/>
    </location>
</feature>
<feature type="compositionally biased region" description="Basic residues" evidence="1">
    <location>
        <begin position="946"/>
        <end position="956"/>
    </location>
</feature>
<evidence type="ECO:0000313" key="3">
    <source>
        <dbReference type="Proteomes" id="UP001194746"/>
    </source>
</evidence>
<feature type="compositionally biased region" description="Basic and acidic residues" evidence="1">
    <location>
        <begin position="52"/>
        <end position="67"/>
    </location>
</feature>
<feature type="compositionally biased region" description="Basic and acidic residues" evidence="1">
    <location>
        <begin position="792"/>
        <end position="801"/>
    </location>
</feature>
<feature type="compositionally biased region" description="Basic and acidic residues" evidence="1">
    <location>
        <begin position="538"/>
        <end position="547"/>
    </location>
</feature>
<feature type="compositionally biased region" description="Basic residues" evidence="1">
    <location>
        <begin position="640"/>
        <end position="651"/>
    </location>
</feature>
<feature type="compositionally biased region" description="Polar residues" evidence="1">
    <location>
        <begin position="314"/>
        <end position="325"/>
    </location>
</feature>
<feature type="compositionally biased region" description="Polar residues" evidence="1">
    <location>
        <begin position="87"/>
        <end position="103"/>
    </location>
</feature>
<dbReference type="GO" id="GO:0031297">
    <property type="term" value="P:replication fork processing"/>
    <property type="evidence" value="ECO:0007669"/>
    <property type="project" value="InterPro"/>
</dbReference>
<protein>
    <recommendedName>
        <fullName evidence="4">Mus7/MMS22 family-domain-containing protein</fullName>
    </recommendedName>
</protein>
<feature type="compositionally biased region" description="Polar residues" evidence="1">
    <location>
        <begin position="116"/>
        <end position="132"/>
    </location>
</feature>
<feature type="region of interest" description="Disordered" evidence="1">
    <location>
        <begin position="913"/>
        <end position="959"/>
    </location>
</feature>
<feature type="region of interest" description="Disordered" evidence="1">
    <location>
        <begin position="1"/>
        <end position="222"/>
    </location>
</feature>
<feature type="compositionally biased region" description="Low complexity" evidence="1">
    <location>
        <begin position="188"/>
        <end position="207"/>
    </location>
</feature>
<feature type="compositionally biased region" description="Acidic residues" evidence="1">
    <location>
        <begin position="74"/>
        <end position="84"/>
    </location>
</feature>
<evidence type="ECO:0008006" key="4">
    <source>
        <dbReference type="Google" id="ProtNLM"/>
    </source>
</evidence>
<feature type="compositionally biased region" description="Basic residues" evidence="1">
    <location>
        <begin position="551"/>
        <end position="561"/>
    </location>
</feature>
<dbReference type="EMBL" id="VCAU01000158">
    <property type="protein sequence ID" value="KAF9883568.1"/>
    <property type="molecule type" value="Genomic_DNA"/>
</dbReference>